<proteinExistence type="predicted"/>
<organism evidence="3 4">
    <name type="scientific">Streptomyces rutgersensis</name>
    <dbReference type="NCBI Taxonomy" id="53451"/>
    <lineage>
        <taxon>Bacteria</taxon>
        <taxon>Bacillati</taxon>
        <taxon>Actinomycetota</taxon>
        <taxon>Actinomycetes</taxon>
        <taxon>Kitasatosporales</taxon>
        <taxon>Streptomycetaceae</taxon>
        <taxon>Streptomyces</taxon>
        <taxon>Streptomyces diastaticus group</taxon>
    </lineage>
</organism>
<evidence type="ECO:0000259" key="2">
    <source>
        <dbReference type="SMART" id="SM00903"/>
    </source>
</evidence>
<evidence type="ECO:0000313" key="3">
    <source>
        <dbReference type="EMBL" id="QNE84463.1"/>
    </source>
</evidence>
<keyword evidence="4" id="KW-1185">Reference proteome</keyword>
<dbReference type="InterPro" id="IPR002563">
    <property type="entry name" value="Flavin_Rdtase-like_dom"/>
</dbReference>
<evidence type="ECO:0000256" key="1">
    <source>
        <dbReference type="ARBA" id="ARBA00023002"/>
    </source>
</evidence>
<sequence length="183" mass="19638">MDSAAAPRRNVMGTGSARFSEFFGSFPTPISIVTARDREGRLFGFTSNAVCSVSAASRTLLVSVGKGSRTLPAIQESQAFAVNYLSAAGRAASQVFASKAADKFANVEWEPSPVAEGAPLLVDIALSFAECRVENAIEVSDHWLFIARVEESTVFPREPLLYRRGDYGVWSPNDAGVEELSAL</sequence>
<keyword evidence="1" id="KW-0560">Oxidoreductase</keyword>
<name>A0ABX6RUP6_9ACTN</name>
<protein>
    <submittedName>
        <fullName evidence="3">Flavin reductase</fullName>
    </submittedName>
</protein>
<accession>A0ABX6RUP6</accession>
<dbReference type="SMART" id="SM00903">
    <property type="entry name" value="Flavin_Reduct"/>
    <property type="match status" value="1"/>
</dbReference>
<dbReference type="EMBL" id="CP045704">
    <property type="protein sequence ID" value="QNE84463.1"/>
    <property type="molecule type" value="Genomic_DNA"/>
</dbReference>
<dbReference type="PANTHER" id="PTHR30466:SF1">
    <property type="entry name" value="FMN REDUCTASE (NADH) RUTF"/>
    <property type="match status" value="1"/>
</dbReference>
<reference evidence="4" key="1">
    <citation type="submission" date="2019-10" db="EMBL/GenBank/DDBJ databases">
        <title>Antimicrobial potential of Antarctic Bacteria.</title>
        <authorList>
            <person name="Benaud N."/>
            <person name="Edwards R.J."/>
            <person name="Ferrari B.C."/>
        </authorList>
    </citation>
    <scope>NUCLEOTIDE SEQUENCE [LARGE SCALE GENOMIC DNA]</scope>
    <source>
        <strain evidence="4">NBH77</strain>
    </source>
</reference>
<dbReference type="Pfam" id="PF01613">
    <property type="entry name" value="Flavin_Reduct"/>
    <property type="match status" value="1"/>
</dbReference>
<dbReference type="Proteomes" id="UP000515764">
    <property type="component" value="Chromosome"/>
</dbReference>
<dbReference type="InterPro" id="IPR050268">
    <property type="entry name" value="NADH-dep_flavin_reductase"/>
</dbReference>
<dbReference type="SUPFAM" id="SSF50475">
    <property type="entry name" value="FMN-binding split barrel"/>
    <property type="match status" value="1"/>
</dbReference>
<feature type="domain" description="Flavin reductase like" evidence="2">
    <location>
        <begin position="23"/>
        <end position="169"/>
    </location>
</feature>
<evidence type="ECO:0000313" key="4">
    <source>
        <dbReference type="Proteomes" id="UP000515764"/>
    </source>
</evidence>
<gene>
    <name evidence="3" type="ORF">F0345_27935</name>
</gene>
<dbReference type="InterPro" id="IPR012349">
    <property type="entry name" value="Split_barrel_FMN-bd"/>
</dbReference>
<dbReference type="Gene3D" id="2.30.110.10">
    <property type="entry name" value="Electron Transport, Fmn-binding Protein, Chain A"/>
    <property type="match status" value="1"/>
</dbReference>
<dbReference type="PANTHER" id="PTHR30466">
    <property type="entry name" value="FLAVIN REDUCTASE"/>
    <property type="match status" value="1"/>
</dbReference>